<keyword evidence="2" id="KW-0479">Metal-binding</keyword>
<sequence length="299" mass="33543">MLRYRSESQYLTHINRGGTYCIGINMTTINVTICGYMTNVKTILLALAIVLMVLVPPVLAMPAATADDEDKYKLKDEWKNKNMVVEQHGELTQVVYFLTEIGDPDANGAQDAYEWDGLKWYSYPVQYTINPATPVKKYALTQTAVVQAVKNSFEAWDGNIGNILFSDSPTVNSKARASMGRPDYKNVVTWGAISDNNVIAMTTIWYYTSNKQIVDTDMVFNTYYKWGIDKDGEDRKYSLPGATFDIQNIGTHEAGHAYGLSDIYDSKYSAMTMYGYASHGEVYKRSLEAGDIAGVRTIY</sequence>
<dbReference type="Proteomes" id="UP000001882">
    <property type="component" value="Chromosome"/>
</dbReference>
<evidence type="ECO:0000256" key="5">
    <source>
        <dbReference type="SAM" id="Phobius"/>
    </source>
</evidence>
<gene>
    <name evidence="7" type="ordered locus">MCP_1496</name>
</gene>
<dbReference type="Gene3D" id="3.40.390.10">
    <property type="entry name" value="Collagenase (Catalytic Domain)"/>
    <property type="match status" value="1"/>
</dbReference>
<reference evidence="7 8" key="2">
    <citation type="journal article" date="2008" name="Int. J. Syst. Evol. Microbiol.">
        <title>Methanocella paludicola gen. nov., sp. nov., a methane-producing archaeon, the first isolate of the lineage 'Rice Cluster I', and proposal of the new archaeal order Methanocellales ord. nov.</title>
        <authorList>
            <person name="Sakai S."/>
            <person name="Imachi H."/>
            <person name="Hanada S."/>
            <person name="Ohashi A."/>
            <person name="Harada H."/>
            <person name="Kamagata Y."/>
        </authorList>
    </citation>
    <scope>NUCLEOTIDE SEQUENCE [LARGE SCALE GENOMIC DNA]</scope>
    <source>
        <strain evidence="8">DSM 17711 / JCM 13418 / NBRC 101707 / SANAE</strain>
    </source>
</reference>
<evidence type="ECO:0000256" key="2">
    <source>
        <dbReference type="ARBA" id="ARBA00022723"/>
    </source>
</evidence>
<evidence type="ECO:0000256" key="1">
    <source>
        <dbReference type="ARBA" id="ARBA00022670"/>
    </source>
</evidence>
<keyword evidence="4" id="KW-0862">Zinc</keyword>
<keyword evidence="8" id="KW-1185">Reference proteome</keyword>
<dbReference type="InParanoid" id="D1YYP6"/>
<dbReference type="Pfam" id="PF00413">
    <property type="entry name" value="Peptidase_M10"/>
    <property type="match status" value="1"/>
</dbReference>
<dbReference type="InterPro" id="IPR024079">
    <property type="entry name" value="MetalloPept_cat_dom_sf"/>
</dbReference>
<dbReference type="GO" id="GO:0008270">
    <property type="term" value="F:zinc ion binding"/>
    <property type="evidence" value="ECO:0007669"/>
    <property type="project" value="InterPro"/>
</dbReference>
<name>D1YYP6_METPS</name>
<dbReference type="GO" id="GO:0004222">
    <property type="term" value="F:metalloendopeptidase activity"/>
    <property type="evidence" value="ECO:0007669"/>
    <property type="project" value="InterPro"/>
</dbReference>
<keyword evidence="1" id="KW-0645">Protease</keyword>
<dbReference type="SUPFAM" id="SSF55486">
    <property type="entry name" value="Metalloproteases ('zincins'), catalytic domain"/>
    <property type="match status" value="1"/>
</dbReference>
<evidence type="ECO:0000256" key="4">
    <source>
        <dbReference type="ARBA" id="ARBA00022833"/>
    </source>
</evidence>
<dbReference type="AlphaFoldDB" id="D1YYP6"/>
<dbReference type="KEGG" id="mpd:MCP_1496"/>
<keyword evidence="5" id="KW-1133">Transmembrane helix</keyword>
<dbReference type="GO" id="GO:0006508">
    <property type="term" value="P:proteolysis"/>
    <property type="evidence" value="ECO:0007669"/>
    <property type="project" value="UniProtKB-KW"/>
</dbReference>
<evidence type="ECO:0000256" key="3">
    <source>
        <dbReference type="ARBA" id="ARBA00022801"/>
    </source>
</evidence>
<dbReference type="EMBL" id="AP011532">
    <property type="protein sequence ID" value="BAI61568.1"/>
    <property type="molecule type" value="Genomic_DNA"/>
</dbReference>
<dbReference type="InterPro" id="IPR001818">
    <property type="entry name" value="Pept_M10_metallopeptidase"/>
</dbReference>
<reference evidence="7 8" key="1">
    <citation type="journal article" date="2007" name="Appl. Environ. Microbiol.">
        <title>Isolation of key methanogens for global methane emission from rice paddy fields: a novel isolate affiliated with the clone cluster rice cluster I.</title>
        <authorList>
            <person name="Sakai S."/>
            <person name="Imachi H."/>
            <person name="Sekiguchi Y."/>
            <person name="Ohashi A."/>
            <person name="Harada H."/>
            <person name="Kamagata Y."/>
        </authorList>
    </citation>
    <scope>NUCLEOTIDE SEQUENCE [LARGE SCALE GENOMIC DNA]</scope>
    <source>
        <strain evidence="8">DSM 17711 / JCM 13418 / NBRC 101707 / SANAE</strain>
    </source>
</reference>
<evidence type="ECO:0000259" key="6">
    <source>
        <dbReference type="Pfam" id="PF00413"/>
    </source>
</evidence>
<keyword evidence="5" id="KW-0472">Membrane</keyword>
<protein>
    <recommendedName>
        <fullName evidence="6">Peptidase M10 metallopeptidase domain-containing protein</fullName>
    </recommendedName>
</protein>
<keyword evidence="5" id="KW-0812">Transmembrane</keyword>
<keyword evidence="3" id="KW-0378">Hydrolase</keyword>
<evidence type="ECO:0000313" key="8">
    <source>
        <dbReference type="Proteomes" id="UP000001882"/>
    </source>
</evidence>
<feature type="domain" description="Peptidase M10 metallopeptidase" evidence="6">
    <location>
        <begin position="119"/>
        <end position="299"/>
    </location>
</feature>
<accession>D1YYP6</accession>
<evidence type="ECO:0000313" key="7">
    <source>
        <dbReference type="EMBL" id="BAI61568.1"/>
    </source>
</evidence>
<reference evidence="8" key="3">
    <citation type="journal article" date="2011" name="PLoS ONE">
        <title>Genome sequence of a mesophilic hydrogenotrophic methanogen Methanocella paludicola, the first cultivated representative of the order Methanocellales.</title>
        <authorList>
            <person name="Sakai S."/>
            <person name="Takaki Y."/>
            <person name="Shimamura S."/>
            <person name="Sekine M."/>
            <person name="Tajima T."/>
            <person name="Kosugi H."/>
            <person name="Ichikawa N."/>
            <person name="Tasumi E."/>
            <person name="Hiraki A.T."/>
            <person name="Shimizu A."/>
            <person name="Kato Y."/>
            <person name="Nishiko R."/>
            <person name="Mori K."/>
            <person name="Fujita N."/>
            <person name="Imachi H."/>
            <person name="Takai K."/>
        </authorList>
    </citation>
    <scope>NUCLEOTIDE SEQUENCE [LARGE SCALE GENOMIC DNA]</scope>
    <source>
        <strain evidence="8">DSM 17711 / JCM 13418 / NBRC 101707 / SANAE</strain>
    </source>
</reference>
<dbReference type="GO" id="GO:0031012">
    <property type="term" value="C:extracellular matrix"/>
    <property type="evidence" value="ECO:0007669"/>
    <property type="project" value="InterPro"/>
</dbReference>
<proteinExistence type="predicted"/>
<dbReference type="eggNOG" id="arCOG04994">
    <property type="taxonomic scope" value="Archaea"/>
</dbReference>
<organism evidence="7 8">
    <name type="scientific">Methanocella paludicola (strain DSM 17711 / JCM 13418 / NBRC 101707 / SANAE)</name>
    <dbReference type="NCBI Taxonomy" id="304371"/>
    <lineage>
        <taxon>Archaea</taxon>
        <taxon>Methanobacteriati</taxon>
        <taxon>Methanobacteriota</taxon>
        <taxon>Stenosarchaea group</taxon>
        <taxon>Methanomicrobia</taxon>
        <taxon>Methanocellales</taxon>
        <taxon>Methanocellaceae</taxon>
        <taxon>Methanocella</taxon>
    </lineage>
</organism>
<feature type="transmembrane region" description="Helical" evidence="5">
    <location>
        <begin position="44"/>
        <end position="65"/>
    </location>
</feature>